<evidence type="ECO:0000313" key="2">
    <source>
        <dbReference type="Proteomes" id="UP000324285"/>
    </source>
</evidence>
<gene>
    <name evidence="1" type="ORF">E4T21_21390</name>
</gene>
<name>A0A7U3HWN5_9GAMM</name>
<dbReference type="AlphaFoldDB" id="A0A7U3HWN5"/>
<protein>
    <submittedName>
        <fullName evidence="1">Uncharacterized protein</fullName>
    </submittedName>
</protein>
<reference evidence="1" key="1">
    <citation type="submission" date="2021-02" db="EMBL/GenBank/DDBJ databases">
        <title>Strain Y2R2, a novel species of the genus Halomonas.</title>
        <authorList>
            <person name="Huang H."/>
        </authorList>
    </citation>
    <scope>NUCLEOTIDE SEQUENCE</scope>
    <source>
        <strain evidence="1">Y2R2</strain>
    </source>
</reference>
<accession>A0A7U3HWN5</accession>
<sequence>MTGLMMREAAACSRRWVLVQIEASRIEQEKSKVGAALAGREVAAP</sequence>
<proteinExistence type="predicted"/>
<dbReference type="KEGG" id="hbh:E4T21_21390"/>
<keyword evidence="2" id="KW-1185">Reference proteome</keyword>
<dbReference type="RefSeq" id="WP_187775078.1">
    <property type="nucleotide sequence ID" value="NZ_CP038437.2"/>
</dbReference>
<evidence type="ECO:0000313" key="1">
    <source>
        <dbReference type="EMBL" id="QRG26794.1"/>
    </source>
</evidence>
<dbReference type="EMBL" id="CP038437">
    <property type="protein sequence ID" value="QRG26794.1"/>
    <property type="molecule type" value="Genomic_DNA"/>
</dbReference>
<organism evidence="1 2">
    <name type="scientific">Halomonas binhaiensis</name>
    <dbReference type="NCBI Taxonomy" id="2562282"/>
    <lineage>
        <taxon>Bacteria</taxon>
        <taxon>Pseudomonadati</taxon>
        <taxon>Pseudomonadota</taxon>
        <taxon>Gammaproteobacteria</taxon>
        <taxon>Oceanospirillales</taxon>
        <taxon>Halomonadaceae</taxon>
        <taxon>Halomonas</taxon>
    </lineage>
</organism>
<dbReference type="Proteomes" id="UP000324285">
    <property type="component" value="Chromosome"/>
</dbReference>